<comment type="caution">
    <text evidence="2">The sequence shown here is derived from an EMBL/GenBank/DDBJ whole genome shotgun (WGS) entry which is preliminary data.</text>
</comment>
<protein>
    <submittedName>
        <fullName evidence="2">Uncharacterized protein</fullName>
    </submittedName>
</protein>
<keyword evidence="3" id="KW-1185">Reference proteome</keyword>
<reference evidence="2 3" key="1">
    <citation type="submission" date="2019-06" db="EMBL/GenBank/DDBJ databases">
        <title>Sequencing the genomes of 1000 actinobacteria strains.</title>
        <authorList>
            <person name="Klenk H.-P."/>
        </authorList>
    </citation>
    <scope>NUCLEOTIDE SEQUENCE [LARGE SCALE GENOMIC DNA]</scope>
    <source>
        <strain evidence="2 3">DSM 24617</strain>
    </source>
</reference>
<dbReference type="AlphaFoldDB" id="A0A542XF47"/>
<evidence type="ECO:0000313" key="2">
    <source>
        <dbReference type="EMBL" id="TQL34447.1"/>
    </source>
</evidence>
<proteinExistence type="predicted"/>
<name>A0A542XF47_9MICO</name>
<sequence length="45" mass="5203">MPILSKPVEQPREGRARRTETPPELVEQPREGRARRTETPPKPVE</sequence>
<feature type="region of interest" description="Disordered" evidence="1">
    <location>
        <begin position="1"/>
        <end position="45"/>
    </location>
</feature>
<dbReference type="EMBL" id="VFOK01000001">
    <property type="protein sequence ID" value="TQL34447.1"/>
    <property type="molecule type" value="Genomic_DNA"/>
</dbReference>
<feature type="compositionally biased region" description="Basic and acidic residues" evidence="1">
    <location>
        <begin position="9"/>
        <end position="45"/>
    </location>
</feature>
<dbReference type="RefSeq" id="WP_170206880.1">
    <property type="nucleotide sequence ID" value="NZ_CAJTBP010000001.1"/>
</dbReference>
<evidence type="ECO:0000256" key="1">
    <source>
        <dbReference type="SAM" id="MobiDB-lite"/>
    </source>
</evidence>
<accession>A0A542XF47</accession>
<organism evidence="2 3">
    <name type="scientific">Barrientosiimonas humi</name>
    <dbReference type="NCBI Taxonomy" id="999931"/>
    <lineage>
        <taxon>Bacteria</taxon>
        <taxon>Bacillati</taxon>
        <taxon>Actinomycetota</taxon>
        <taxon>Actinomycetes</taxon>
        <taxon>Micrococcales</taxon>
        <taxon>Dermacoccaceae</taxon>
        <taxon>Barrientosiimonas</taxon>
    </lineage>
</organism>
<evidence type="ECO:0000313" key="3">
    <source>
        <dbReference type="Proteomes" id="UP000318336"/>
    </source>
</evidence>
<dbReference type="Proteomes" id="UP000318336">
    <property type="component" value="Unassembled WGS sequence"/>
</dbReference>
<gene>
    <name evidence="2" type="ORF">FB554_2617</name>
</gene>